<organism evidence="1 2">
    <name type="scientific">Grifola frondosa</name>
    <name type="common">Maitake</name>
    <name type="synonym">Polyporus frondosus</name>
    <dbReference type="NCBI Taxonomy" id="5627"/>
    <lineage>
        <taxon>Eukaryota</taxon>
        <taxon>Fungi</taxon>
        <taxon>Dikarya</taxon>
        <taxon>Basidiomycota</taxon>
        <taxon>Agaricomycotina</taxon>
        <taxon>Agaricomycetes</taxon>
        <taxon>Polyporales</taxon>
        <taxon>Grifolaceae</taxon>
        <taxon>Grifola</taxon>
    </lineage>
</organism>
<keyword evidence="2" id="KW-1185">Reference proteome</keyword>
<reference evidence="1 2" key="1">
    <citation type="submission" date="2016-03" db="EMBL/GenBank/DDBJ databases">
        <title>Whole genome sequencing of Grifola frondosa 9006-11.</title>
        <authorList>
            <person name="Min B."/>
            <person name="Park H."/>
            <person name="Kim J.-G."/>
            <person name="Cho H."/>
            <person name="Oh Y.-L."/>
            <person name="Kong W.-S."/>
            <person name="Choi I.-G."/>
        </authorList>
    </citation>
    <scope>NUCLEOTIDE SEQUENCE [LARGE SCALE GENOMIC DNA]</scope>
    <source>
        <strain evidence="1 2">9006-11</strain>
    </source>
</reference>
<evidence type="ECO:0000313" key="1">
    <source>
        <dbReference type="EMBL" id="OBZ67942.1"/>
    </source>
</evidence>
<name>A0A1C7LTC1_GRIFR</name>
<evidence type="ECO:0000313" key="2">
    <source>
        <dbReference type="Proteomes" id="UP000092993"/>
    </source>
</evidence>
<gene>
    <name evidence="1" type="ORF">A0H81_12153</name>
</gene>
<protein>
    <submittedName>
        <fullName evidence="1">Uncharacterized protein</fullName>
    </submittedName>
</protein>
<comment type="caution">
    <text evidence="1">The sequence shown here is derived from an EMBL/GenBank/DDBJ whole genome shotgun (WGS) entry which is preliminary data.</text>
</comment>
<dbReference type="EMBL" id="LUGG01000023">
    <property type="protein sequence ID" value="OBZ67942.1"/>
    <property type="molecule type" value="Genomic_DNA"/>
</dbReference>
<dbReference type="AlphaFoldDB" id="A0A1C7LTC1"/>
<sequence length="162" mass="17621">MSSSFCGRWYHQCIAVFHAFYDMLIGRELLCLDASLQGVLSDIKLYFAFVLFLSRLGSVNVFSARHSRGTGALKVNTSKVQGLSKARVSQIHSWKGRTTKNEDGDSWYCVNAGGAGAGVVTGGLGDMQMSSPSIGPFACWNADPGGIWVSGLDRMVERLKFE</sequence>
<accession>A0A1C7LTC1</accession>
<proteinExistence type="predicted"/>
<dbReference type="Proteomes" id="UP000092993">
    <property type="component" value="Unassembled WGS sequence"/>
</dbReference>